<dbReference type="Pfam" id="PF01992">
    <property type="entry name" value="vATP-synt_AC39"/>
    <property type="match status" value="1"/>
</dbReference>
<dbReference type="GO" id="GO:0016787">
    <property type="term" value="F:hydrolase activity"/>
    <property type="evidence" value="ECO:0007669"/>
    <property type="project" value="UniProtKB-KW"/>
</dbReference>
<keyword evidence="7" id="KW-1185">Reference proteome</keyword>
<keyword evidence="3 5" id="KW-0375">Hydrogen ion transport</keyword>
<dbReference type="SUPFAM" id="SSF103486">
    <property type="entry name" value="V-type ATP synthase subunit C"/>
    <property type="match status" value="1"/>
</dbReference>
<dbReference type="GO" id="GO:0046961">
    <property type="term" value="F:proton-transporting ATPase activity, rotational mechanism"/>
    <property type="evidence" value="ECO:0007669"/>
    <property type="project" value="InterPro"/>
</dbReference>
<dbReference type="VEuPathDB" id="AmoebaDB:EIN_403110"/>
<evidence type="ECO:0000256" key="4">
    <source>
        <dbReference type="ARBA" id="ARBA00023065"/>
    </source>
</evidence>
<dbReference type="PIRSF" id="PIRSF018497">
    <property type="entry name" value="V-ATP_synth_D"/>
    <property type="match status" value="1"/>
</dbReference>
<dbReference type="Gene3D" id="1.20.1690.10">
    <property type="entry name" value="V-type ATP synthase subunit C domain"/>
    <property type="match status" value="2"/>
</dbReference>
<dbReference type="InterPro" id="IPR002843">
    <property type="entry name" value="ATPase_V0-cplx_csu/dsu"/>
</dbReference>
<proteinExistence type="inferred from homology"/>
<keyword evidence="2 5" id="KW-0813">Transport</keyword>
<accession>A0A0A1U6H5</accession>
<dbReference type="InterPro" id="IPR016727">
    <property type="entry name" value="ATPase_V0-cplx_dsu"/>
</dbReference>
<dbReference type="Gene3D" id="1.10.132.50">
    <property type="entry name" value="ATP synthase (C/AC39) subunit, domain 3"/>
    <property type="match status" value="1"/>
</dbReference>
<gene>
    <name evidence="6" type="ORF">EIN_403110</name>
</gene>
<name>A0A0A1U6H5_ENTIV</name>
<comment type="subunit">
    <text evidence="5">V-ATPase is a heteromultimeric enzyme made up of two complexes: the ATP-hydrolytic V1 complex and the proton translocation V0 complex.</text>
</comment>
<evidence type="ECO:0000313" key="7">
    <source>
        <dbReference type="Proteomes" id="UP000014680"/>
    </source>
</evidence>
<dbReference type="RefSeq" id="XP_004256768.1">
    <property type="nucleotide sequence ID" value="XM_004256720.1"/>
</dbReference>
<dbReference type="InterPro" id="IPR036079">
    <property type="entry name" value="ATPase_csu/dsu_sf"/>
</dbReference>
<dbReference type="EMBL" id="KB206537">
    <property type="protein sequence ID" value="ELP89997.1"/>
    <property type="molecule type" value="Genomic_DNA"/>
</dbReference>
<keyword evidence="6" id="KW-0378">Hydrolase</keyword>
<dbReference type="GO" id="GO:0033179">
    <property type="term" value="C:proton-transporting V-type ATPase, V0 domain"/>
    <property type="evidence" value="ECO:0007669"/>
    <property type="project" value="InterPro"/>
</dbReference>
<evidence type="ECO:0000256" key="2">
    <source>
        <dbReference type="ARBA" id="ARBA00022448"/>
    </source>
</evidence>
<dbReference type="Proteomes" id="UP000014680">
    <property type="component" value="Unassembled WGS sequence"/>
</dbReference>
<reference evidence="6 7" key="1">
    <citation type="submission" date="2012-10" db="EMBL/GenBank/DDBJ databases">
        <authorList>
            <person name="Zafar N."/>
            <person name="Inman J."/>
            <person name="Hall N."/>
            <person name="Lorenzi H."/>
            <person name="Caler E."/>
        </authorList>
    </citation>
    <scope>NUCLEOTIDE SEQUENCE [LARGE SCALE GENOMIC DNA]</scope>
    <source>
        <strain evidence="6 7">IP1</strain>
    </source>
</reference>
<dbReference type="KEGG" id="eiv:EIN_403110"/>
<dbReference type="OMA" id="MTYGYMI"/>
<sequence length="352" mass="40249">MLGGLWTFNVDDGFLEACCRGLKAGLLTESEYTTLTQSNSLEDMKVALLSTDYKEVFQNEPSPITVNTIKTRCQDKLVQDFFMMQSQAYYPLSKFMEFLTIPYMIDNVILLLTGTQAEKDVEELKEKLHPLGMFSNVEALPNVKSINDLYHYVLIDTPLGNYLSGCMSEEDLTELNVEIVRNTLYKGYLEEFYAFCEKLGGETTRVMEDILNYEADRRAITVTINSFGTDLSRDDRTKLFPNLGLLYPVGMGNLAKATDMEGVVKAVEYVPAYKNLMNAHASDDANERSLEEMFFDGEVDINKSAYYTQMGYAVFYSWLKLKEQEVRNLMWIGECIAQDQKEKVNQNVIRIF</sequence>
<comment type="function">
    <text evidence="5">Subunit of the V0 complex of vacuolar(H+)-ATPase (V-ATPase), a multisubunit enzyme composed of a peripheral complex (V1) that hydrolyzes ATP and a membrane integral complex (V0) that translocates protons. V-ATPase is responsible for acidifying and maintaining the pH of intracellular compartments and in some cell types, is targeted to the plasma membrane, where it is responsible for acidifying the extracellular environment.</text>
</comment>
<protein>
    <recommendedName>
        <fullName evidence="5">V-type proton ATPase subunit</fullName>
    </recommendedName>
</protein>
<dbReference type="GeneID" id="14888994"/>
<evidence type="ECO:0000256" key="1">
    <source>
        <dbReference type="ARBA" id="ARBA00006709"/>
    </source>
</evidence>
<organism evidence="6 7">
    <name type="scientific">Entamoeba invadens IP1</name>
    <dbReference type="NCBI Taxonomy" id="370355"/>
    <lineage>
        <taxon>Eukaryota</taxon>
        <taxon>Amoebozoa</taxon>
        <taxon>Evosea</taxon>
        <taxon>Archamoebae</taxon>
        <taxon>Mastigamoebida</taxon>
        <taxon>Entamoebidae</taxon>
        <taxon>Entamoeba</taxon>
    </lineage>
</organism>
<dbReference type="OrthoDB" id="10250083at2759"/>
<comment type="similarity">
    <text evidence="1 5">Belongs to the V-ATPase V0D/AC39 subunit family.</text>
</comment>
<dbReference type="AlphaFoldDB" id="A0A0A1U6H5"/>
<keyword evidence="4 5" id="KW-0406">Ion transport</keyword>
<dbReference type="InterPro" id="IPR035067">
    <property type="entry name" value="V-type_ATPase_csu/dsu"/>
</dbReference>
<dbReference type="FunFam" id="1.20.1690.10:FF:000001">
    <property type="entry name" value="V-type proton ATPase subunit"/>
    <property type="match status" value="1"/>
</dbReference>
<evidence type="ECO:0000256" key="3">
    <source>
        <dbReference type="ARBA" id="ARBA00022781"/>
    </source>
</evidence>
<evidence type="ECO:0000256" key="5">
    <source>
        <dbReference type="PIRNR" id="PIRNR018497"/>
    </source>
</evidence>
<evidence type="ECO:0000313" key="6">
    <source>
        <dbReference type="EMBL" id="ELP89997.1"/>
    </source>
</evidence>
<dbReference type="PANTHER" id="PTHR11028">
    <property type="entry name" value="VACUOLAR ATP SYNTHASE SUBUNIT AC39"/>
    <property type="match status" value="1"/>
</dbReference>
<dbReference type="InterPro" id="IPR044911">
    <property type="entry name" value="V-type_ATPase_csu/dsu_dom_3"/>
</dbReference>